<evidence type="ECO:0000313" key="2">
    <source>
        <dbReference type="EMBL" id="EQD69480.1"/>
    </source>
</evidence>
<sequence>VVISLRDLPDELKAAGTLLTLDAVWRRVADPATRRRRLVVVDEAWLLMRDPEGAKFLFKAAKSARKHWAGLTVVTQDPADLLGSDLGKAVVANAATQILLRQAPQAIEAVGDAFGLSDGERAFLVSARRGEGLLSTAAHERVGFCALASPAEHDLVTTDPAELAGLDDSGDDLDL</sequence>
<dbReference type="CDD" id="cd01127">
    <property type="entry name" value="TrwB_TraG_TraD_VirD4"/>
    <property type="match status" value="1"/>
</dbReference>
<dbReference type="PANTHER" id="PTHR30121:SF6">
    <property type="entry name" value="SLR6007 PROTEIN"/>
    <property type="match status" value="1"/>
</dbReference>
<gene>
    <name evidence="2" type="ORF">B2A_00062</name>
</gene>
<dbReference type="Gene3D" id="3.40.50.300">
    <property type="entry name" value="P-loop containing nucleotide triphosphate hydrolases"/>
    <property type="match status" value="1"/>
</dbReference>
<evidence type="ECO:0000259" key="1">
    <source>
        <dbReference type="Pfam" id="PF19044"/>
    </source>
</evidence>
<dbReference type="Pfam" id="PF19044">
    <property type="entry name" value="P-loop_TraG"/>
    <property type="match status" value="1"/>
</dbReference>
<organism evidence="2">
    <name type="scientific">mine drainage metagenome</name>
    <dbReference type="NCBI Taxonomy" id="410659"/>
    <lineage>
        <taxon>unclassified sequences</taxon>
        <taxon>metagenomes</taxon>
        <taxon>ecological metagenomes</taxon>
    </lineage>
</organism>
<dbReference type="EMBL" id="AUZZ01000045">
    <property type="protein sequence ID" value="EQD69480.1"/>
    <property type="molecule type" value="Genomic_DNA"/>
</dbReference>
<feature type="non-terminal residue" evidence="2">
    <location>
        <position position="1"/>
    </location>
</feature>
<dbReference type="SUPFAM" id="SSF52540">
    <property type="entry name" value="P-loop containing nucleoside triphosphate hydrolases"/>
    <property type="match status" value="1"/>
</dbReference>
<dbReference type="PANTHER" id="PTHR30121">
    <property type="entry name" value="UNCHARACTERIZED PROTEIN YJGR-RELATED"/>
    <property type="match status" value="1"/>
</dbReference>
<comment type="caution">
    <text evidence="2">The sequence shown here is derived from an EMBL/GenBank/DDBJ whole genome shotgun (WGS) entry which is preliminary data.</text>
</comment>
<dbReference type="InterPro" id="IPR051162">
    <property type="entry name" value="T4SS_component"/>
</dbReference>
<accession>T1CLF1</accession>
<feature type="domain" description="TraG P-loop" evidence="1">
    <location>
        <begin position="35"/>
        <end position="129"/>
    </location>
</feature>
<proteinExistence type="predicted"/>
<name>T1CLF1_9ZZZZ</name>
<reference evidence="2" key="1">
    <citation type="submission" date="2013-08" db="EMBL/GenBank/DDBJ databases">
        <authorList>
            <person name="Mendez C."/>
            <person name="Richter M."/>
            <person name="Ferrer M."/>
            <person name="Sanchez J."/>
        </authorList>
    </citation>
    <scope>NUCLEOTIDE SEQUENCE</scope>
</reference>
<dbReference type="InterPro" id="IPR027417">
    <property type="entry name" value="P-loop_NTPase"/>
</dbReference>
<dbReference type="InterPro" id="IPR043964">
    <property type="entry name" value="P-loop_TraG"/>
</dbReference>
<dbReference type="AlphaFoldDB" id="T1CLF1"/>
<protein>
    <submittedName>
        <fullName evidence="2">Type IV secretory pathway VirB4 protein-like protein</fullName>
    </submittedName>
</protein>
<reference evidence="2" key="2">
    <citation type="journal article" date="2014" name="ISME J.">
        <title>Microbial stratification in low pH oxic and suboxic macroscopic growths along an acid mine drainage.</title>
        <authorList>
            <person name="Mendez-Garcia C."/>
            <person name="Mesa V."/>
            <person name="Sprenger R.R."/>
            <person name="Richter M."/>
            <person name="Diez M.S."/>
            <person name="Solano J."/>
            <person name="Bargiela R."/>
            <person name="Golyshina O.V."/>
            <person name="Manteca A."/>
            <person name="Ramos J.L."/>
            <person name="Gallego J.R."/>
            <person name="Llorente I."/>
            <person name="Martins Dos Santos V.A."/>
            <person name="Jensen O.N."/>
            <person name="Pelaez A.I."/>
            <person name="Sanchez J."/>
            <person name="Ferrer M."/>
        </authorList>
    </citation>
    <scope>NUCLEOTIDE SEQUENCE</scope>
</reference>